<evidence type="ECO:0000313" key="2">
    <source>
        <dbReference type="Proteomes" id="UP000807370"/>
    </source>
</evidence>
<dbReference type="CDD" id="cd11577">
    <property type="entry name" value="GH71"/>
    <property type="match status" value="1"/>
</dbReference>
<organism evidence="1 2">
    <name type="scientific">Bradyrhizobium agreste</name>
    <dbReference type="NCBI Taxonomy" id="2751811"/>
    <lineage>
        <taxon>Bacteria</taxon>
        <taxon>Pseudomonadati</taxon>
        <taxon>Pseudomonadota</taxon>
        <taxon>Alphaproteobacteria</taxon>
        <taxon>Hyphomicrobiales</taxon>
        <taxon>Nitrobacteraceae</taxon>
        <taxon>Bradyrhizobium</taxon>
    </lineage>
</organism>
<sequence>MFGTVVHAEGSPVPRMVFAHYMVCCPASGLGATVDDFKREIQTAQSYGIDGFVLNMPSWLREPIYRAISQRIFAAAETSPLSFKLFVSFDDVSVEDTVSMLTELSRSPAYLRVDNRPVVSTFSGVPEWGFSLSQRLSSLGLKPFLVPNYQYLSGASWARNYSHPTAEFLDRLYREHPEMDGYFNFGPDLGHASPPSDGRLVAERSRIAGKVSMIGISPYYRGLSHNYRVFESGGFEGMAAQWTAAVESGANLVEIVTWNDWGESTYVAPFGDIRQQDLWNYHWGPLLSHEAFLSASRYFIAWFKSSVRPVIEHPAIYYFYRLHSKFAHGIASAETGKQGRPKGWENLVDGIYLTAFLPRPLTVEVAVGGRRQSAALPPGVQHHRFELAEGPVAIKILEDGRVIGQKELEFPITKLGQIGNFNYFGGDIRLP</sequence>
<dbReference type="EMBL" id="JACCHP010000012">
    <property type="protein sequence ID" value="MBH5399916.1"/>
    <property type="molecule type" value="Genomic_DNA"/>
</dbReference>
<dbReference type="Proteomes" id="UP000807370">
    <property type="component" value="Unassembled WGS sequence"/>
</dbReference>
<dbReference type="InterPro" id="IPR005197">
    <property type="entry name" value="Glyco_hydro_71"/>
</dbReference>
<gene>
    <name evidence="1" type="ORF">HZZ13_19295</name>
</gene>
<dbReference type="Gene3D" id="3.20.20.80">
    <property type="entry name" value="Glycosidases"/>
    <property type="match status" value="1"/>
</dbReference>
<dbReference type="Pfam" id="PF03659">
    <property type="entry name" value="Glyco_hydro_71"/>
    <property type="match status" value="1"/>
</dbReference>
<evidence type="ECO:0000313" key="1">
    <source>
        <dbReference type="EMBL" id="MBH5399916.1"/>
    </source>
</evidence>
<keyword evidence="2" id="KW-1185">Reference proteome</keyword>
<accession>A0ABS0PRT7</accession>
<comment type="caution">
    <text evidence="1">The sequence shown here is derived from an EMBL/GenBank/DDBJ whole genome shotgun (WGS) entry which is preliminary data.</text>
</comment>
<name>A0ABS0PRT7_9BRAD</name>
<dbReference type="RefSeq" id="WP_197961128.1">
    <property type="nucleotide sequence ID" value="NZ_JACCHP010000012.1"/>
</dbReference>
<proteinExistence type="predicted"/>
<reference evidence="1 2" key="1">
    <citation type="submission" date="2020-07" db="EMBL/GenBank/DDBJ databases">
        <title>Bradyrhizobium diversity isolated from nodules of indigenous legumes of Western Australia.</title>
        <authorList>
            <person name="Klepa M.S."/>
        </authorList>
    </citation>
    <scope>NUCLEOTIDE SEQUENCE [LARGE SCALE GENOMIC DNA]</scope>
    <source>
        <strain evidence="1 2">CNPSo 4010</strain>
    </source>
</reference>
<protein>
    <recommendedName>
        <fullName evidence="3">Glycosyl hydrolase family 71</fullName>
    </recommendedName>
</protein>
<evidence type="ECO:0008006" key="3">
    <source>
        <dbReference type="Google" id="ProtNLM"/>
    </source>
</evidence>